<name>A0A0D6MQN9_9PROT</name>
<comment type="similarity">
    <text evidence="1 2">Belongs to the outer membrane factor (OMF) (TC 1.B.17) family.</text>
</comment>
<dbReference type="STRING" id="1231623.Tasa_058_020"/>
<reference evidence="4 5" key="1">
    <citation type="submission" date="2012-10" db="EMBL/GenBank/DDBJ databases">
        <title>Genome sequencing of Tanticharoenia sakaeratensis NBRC 103193.</title>
        <authorList>
            <person name="Azuma Y."/>
            <person name="Hadano H."/>
            <person name="Hirakawa H."/>
            <person name="Matsushita K."/>
        </authorList>
    </citation>
    <scope>NUCLEOTIDE SEQUENCE [LARGE SCALE GENOMIC DNA]</scope>
    <source>
        <strain evidence="4 5">NBRC 103193</strain>
    </source>
</reference>
<keyword evidence="2" id="KW-1134">Transmembrane beta strand</keyword>
<dbReference type="GO" id="GO:0005886">
    <property type="term" value="C:plasma membrane"/>
    <property type="evidence" value="ECO:0007669"/>
    <property type="project" value="UniProtKB-SubCell"/>
</dbReference>
<dbReference type="InterPro" id="IPR010131">
    <property type="entry name" value="MdtP/NodT-like"/>
</dbReference>
<evidence type="ECO:0000256" key="2">
    <source>
        <dbReference type="RuleBase" id="RU362097"/>
    </source>
</evidence>
<dbReference type="GO" id="GO:0015562">
    <property type="term" value="F:efflux transmembrane transporter activity"/>
    <property type="evidence" value="ECO:0007669"/>
    <property type="project" value="InterPro"/>
</dbReference>
<keyword evidence="2" id="KW-0812">Transmembrane</keyword>
<dbReference type="Proteomes" id="UP000032679">
    <property type="component" value="Unassembled WGS sequence"/>
</dbReference>
<feature type="coiled-coil region" evidence="3">
    <location>
        <begin position="218"/>
        <end position="290"/>
    </location>
</feature>
<dbReference type="PANTHER" id="PTHR30203">
    <property type="entry name" value="OUTER MEMBRANE CATION EFFLUX PROTEIN"/>
    <property type="match status" value="1"/>
</dbReference>
<keyword evidence="3" id="KW-0175">Coiled coil</keyword>
<dbReference type="InterPro" id="IPR003423">
    <property type="entry name" value="OMP_efflux"/>
</dbReference>
<dbReference type="AlphaFoldDB" id="A0A0D6MQN9"/>
<accession>A0A0D6MQN9</accession>
<gene>
    <name evidence="4" type="ORF">Tasa_058_020</name>
</gene>
<comment type="caution">
    <text evidence="4">The sequence shown here is derived from an EMBL/GenBank/DDBJ whole genome shotgun (WGS) entry which is preliminary data.</text>
</comment>
<evidence type="ECO:0000313" key="4">
    <source>
        <dbReference type="EMBL" id="GAN55746.1"/>
    </source>
</evidence>
<dbReference type="Gene3D" id="2.20.200.10">
    <property type="entry name" value="Outer membrane efflux proteins (OEP)"/>
    <property type="match status" value="1"/>
</dbReference>
<keyword evidence="2" id="KW-0564">Palmitate</keyword>
<evidence type="ECO:0000256" key="1">
    <source>
        <dbReference type="ARBA" id="ARBA00007613"/>
    </source>
</evidence>
<comment type="subcellular location">
    <subcellularLocation>
        <location evidence="2">Cell membrane</location>
        <topology evidence="2">Lipid-anchor</topology>
    </subcellularLocation>
</comment>
<organism evidence="4 5">
    <name type="scientific">Tanticharoenia sakaeratensis NBRC 103193</name>
    <dbReference type="NCBI Taxonomy" id="1231623"/>
    <lineage>
        <taxon>Bacteria</taxon>
        <taxon>Pseudomonadati</taxon>
        <taxon>Pseudomonadota</taxon>
        <taxon>Alphaproteobacteria</taxon>
        <taxon>Acetobacterales</taxon>
        <taxon>Acetobacteraceae</taxon>
        <taxon>Tanticharoenia</taxon>
    </lineage>
</organism>
<dbReference type="Pfam" id="PF02321">
    <property type="entry name" value="OEP"/>
    <property type="match status" value="2"/>
</dbReference>
<evidence type="ECO:0000256" key="3">
    <source>
        <dbReference type="SAM" id="Coils"/>
    </source>
</evidence>
<keyword evidence="2 4" id="KW-0449">Lipoprotein</keyword>
<protein>
    <submittedName>
        <fullName evidence="4">NodT family RND efflux system, outer membrane lipoprotein</fullName>
    </submittedName>
</protein>
<dbReference type="Gene3D" id="1.20.1600.10">
    <property type="entry name" value="Outer membrane efflux proteins (OEP)"/>
    <property type="match status" value="1"/>
</dbReference>
<dbReference type="NCBIfam" id="TIGR01845">
    <property type="entry name" value="outer_NodT"/>
    <property type="match status" value="1"/>
</dbReference>
<dbReference type="PANTHER" id="PTHR30203:SF25">
    <property type="entry name" value="OUTER MEMBRANE PROTEIN-RELATED"/>
    <property type="match status" value="1"/>
</dbReference>
<keyword evidence="5" id="KW-1185">Reference proteome</keyword>
<evidence type="ECO:0000313" key="5">
    <source>
        <dbReference type="Proteomes" id="UP000032679"/>
    </source>
</evidence>
<dbReference type="EMBL" id="BALE01000058">
    <property type="protein sequence ID" value="GAN55746.1"/>
    <property type="molecule type" value="Genomic_DNA"/>
</dbReference>
<proteinExistence type="inferred from homology"/>
<keyword evidence="2" id="KW-0472">Membrane</keyword>
<dbReference type="SUPFAM" id="SSF56954">
    <property type="entry name" value="Outer membrane efflux proteins (OEP)"/>
    <property type="match status" value="1"/>
</dbReference>
<dbReference type="PROSITE" id="PS51257">
    <property type="entry name" value="PROKAR_LIPOPROTEIN"/>
    <property type="match status" value="1"/>
</dbReference>
<sequence>MRANINQVGLTTALVLALAGCHVGPNYEKPAQWSPKDWRPHGENAAVASRVTEEAPDPDWWNVFHDPELTALERQVATQNLNVRVATARLAESRAQVLIEGANRYPTLGASAAYQREQYSTKELQYAISRVGGNIGSSVGGGLGGQIGPLISSSAGRAVIPQLDMWSDKVDAQYEVDLWGRVARQYEAAKADLEASDEARRGVLIAQEADMARDYMTLRGQQQQLQILEQNRDTQAQTVKVSEDRFHGGLVTELDVASARSQLDSTTAQIAQYRQRIEQQENAIALLLGAPPGALTHELEAGAGVPVVPPVVPTGVPSELAQRRPDIRQAEAQLHAAVANVGEATAEFYPKVMITADFGFQSLSFRDLGFWNARAWNVGPSISLPIFQGGQLRGQLALRRFQQKEAAISYQQTVLGAWHDVDNALIAYRDEQTHRAGLEQAVADQQRALDLARDQYRHGLVTYLNVLSAQGNLLSAQMSLSDSTTTLASNLVQLYNALGGGWESAYPASASVLASTAH</sequence>